<comment type="caution">
    <text evidence="3">The sequence shown here is derived from an EMBL/GenBank/DDBJ whole genome shotgun (WGS) entry which is preliminary data.</text>
</comment>
<proteinExistence type="predicted"/>
<name>A0ABQ6M7M2_9STRA</name>
<evidence type="ECO:0000256" key="1">
    <source>
        <dbReference type="SAM" id="MobiDB-lite"/>
    </source>
</evidence>
<dbReference type="InterPro" id="IPR002921">
    <property type="entry name" value="Fungal_lipase-type"/>
</dbReference>
<dbReference type="PANTHER" id="PTHR47759">
    <property type="entry name" value="OS04G0509100 PROTEIN"/>
    <property type="match status" value="1"/>
</dbReference>
<evidence type="ECO:0000313" key="4">
    <source>
        <dbReference type="Proteomes" id="UP001165060"/>
    </source>
</evidence>
<dbReference type="EMBL" id="BRYB01002526">
    <property type="protein sequence ID" value="GMI21103.1"/>
    <property type="molecule type" value="Genomic_DNA"/>
</dbReference>
<evidence type="ECO:0000259" key="2">
    <source>
        <dbReference type="Pfam" id="PF01764"/>
    </source>
</evidence>
<dbReference type="InterPro" id="IPR029058">
    <property type="entry name" value="AB_hydrolase_fold"/>
</dbReference>
<evidence type="ECO:0000313" key="3">
    <source>
        <dbReference type="EMBL" id="GMI21103.1"/>
    </source>
</evidence>
<dbReference type="SUPFAM" id="SSF53474">
    <property type="entry name" value="alpha/beta-Hydrolases"/>
    <property type="match status" value="1"/>
</dbReference>
<sequence length="710" mass="74789">MSPLPASSSPSPSPAPPPIPSSFSPSLSIFSSFLAFSSYKPPPSSSSRWERGSSGLSVAFLSPSFTRSTYSGILSAKVLSISDLPTSSLGTNALEEGVKLVTGGSGVDSYALLGVLDRNPTSAPDFDALSSKFSEGVSSLATLRHVSRTPTAWTNRRKPPSSASSSNSSYTVYEPQQGGFLGINQTPPRATFYNSPAFYFHVPTAKSSTLVVSIYDEDVMTKDVLLSSGYADLPSLLTASDRSSSKPVTCTIKMSSLPAPDANPSTVVGAAIGASLAGPAGAVAGGLLSRNLAQQQKPQGKVNLELRWIPIEDEDNIPVLASQNARSNPIANRTTATTSLDWAAMLDASGPPLYPDMELVAYVAHESGCVCTLYRSVINRTIAVAFRGTAAPTDLLVDAKIAQEAWVSGEDVGAAETRKTHSGFRESLESVSRRLKELVLAAADYEPESYTLLATGHSLGGALATLFVADVAEFGVDSGRGLPTTRKSEPWYQRLTSLLSARSSELGTSGKAPAPPRFRGVHLYSYGSPRVGNDAFCDRFDSLLESGAIGSAYRIVNGADVIARLPRTINGLVLGSVGYEHCGRTVLISPKEDKPACWIEGASDSETCPVKDGVLLTSPLRQGSLVGDVVDVLKSDAPKITDKIKTVIDGVSGRVGSVASVFEMAEIVGIDRRAAEREVAMLQSLADGTGLTHHFETEYYKALSRTVDGG</sequence>
<dbReference type="Pfam" id="PF01764">
    <property type="entry name" value="Lipase_3"/>
    <property type="match status" value="2"/>
</dbReference>
<gene>
    <name evidence="3" type="ORF">TeGR_g8445</name>
</gene>
<feature type="domain" description="Fungal lipase-type" evidence="2">
    <location>
        <begin position="521"/>
        <end position="567"/>
    </location>
</feature>
<dbReference type="Proteomes" id="UP001165060">
    <property type="component" value="Unassembled WGS sequence"/>
</dbReference>
<dbReference type="CDD" id="cd00519">
    <property type="entry name" value="Lipase_3"/>
    <property type="match status" value="1"/>
</dbReference>
<reference evidence="3 4" key="1">
    <citation type="journal article" date="2023" name="Commun. Biol.">
        <title>Genome analysis of Parmales, the sister group of diatoms, reveals the evolutionary specialization of diatoms from phago-mixotrophs to photoautotrophs.</title>
        <authorList>
            <person name="Ban H."/>
            <person name="Sato S."/>
            <person name="Yoshikawa S."/>
            <person name="Yamada K."/>
            <person name="Nakamura Y."/>
            <person name="Ichinomiya M."/>
            <person name="Sato N."/>
            <person name="Blanc-Mathieu R."/>
            <person name="Endo H."/>
            <person name="Kuwata A."/>
            <person name="Ogata H."/>
        </authorList>
    </citation>
    <scope>NUCLEOTIDE SEQUENCE [LARGE SCALE GENOMIC DNA]</scope>
</reference>
<dbReference type="CDD" id="cd00030">
    <property type="entry name" value="C2"/>
    <property type="match status" value="1"/>
</dbReference>
<protein>
    <recommendedName>
        <fullName evidence="2">Fungal lipase-type domain-containing protein</fullName>
    </recommendedName>
</protein>
<dbReference type="Gene3D" id="3.40.50.1820">
    <property type="entry name" value="alpha/beta hydrolase"/>
    <property type="match status" value="1"/>
</dbReference>
<feature type="domain" description="Fungal lipase-type" evidence="2">
    <location>
        <begin position="384"/>
        <end position="475"/>
    </location>
</feature>
<dbReference type="PANTHER" id="PTHR47759:SF2">
    <property type="entry name" value="TRIGLYCERIDE LIPASE"/>
    <property type="match status" value="1"/>
</dbReference>
<accession>A0ABQ6M7M2</accession>
<feature type="region of interest" description="Disordered" evidence="1">
    <location>
        <begin position="150"/>
        <end position="171"/>
    </location>
</feature>
<keyword evidence="4" id="KW-1185">Reference proteome</keyword>
<organism evidence="3 4">
    <name type="scientific">Tetraparma gracilis</name>
    <dbReference type="NCBI Taxonomy" id="2962635"/>
    <lineage>
        <taxon>Eukaryota</taxon>
        <taxon>Sar</taxon>
        <taxon>Stramenopiles</taxon>
        <taxon>Ochrophyta</taxon>
        <taxon>Bolidophyceae</taxon>
        <taxon>Parmales</taxon>
        <taxon>Triparmaceae</taxon>
        <taxon>Tetraparma</taxon>
    </lineage>
</organism>